<proteinExistence type="predicted"/>
<reference evidence="1 2" key="3">
    <citation type="journal article" date="2013" name="Rice">
        <title>Improvement of the Oryza sativa Nipponbare reference genome using next generation sequence and optical map data.</title>
        <authorList>
            <person name="Kawahara Y."/>
            <person name="de la Bastide M."/>
            <person name="Hamilton J.P."/>
            <person name="Kanamori H."/>
            <person name="McCombie W.R."/>
            <person name="Ouyang S."/>
            <person name="Schwartz D.C."/>
            <person name="Tanaka T."/>
            <person name="Wu J."/>
            <person name="Zhou S."/>
            <person name="Childs K.L."/>
            <person name="Davidson R.M."/>
            <person name="Lin H."/>
            <person name="Quesada-Ocampo L."/>
            <person name="Vaillancourt B."/>
            <person name="Sakai H."/>
            <person name="Lee S.S."/>
            <person name="Kim J."/>
            <person name="Numa H."/>
            <person name="Itoh T."/>
            <person name="Buell C.R."/>
            <person name="Matsumoto T."/>
        </authorList>
    </citation>
    <scope>NUCLEOTIDE SEQUENCE [LARGE SCALE GENOMIC DNA]</scope>
    <source>
        <strain evidence="2">cv. Nipponbare</strain>
    </source>
</reference>
<evidence type="ECO:0000313" key="2">
    <source>
        <dbReference type="Proteomes" id="UP000059680"/>
    </source>
</evidence>
<dbReference type="PaxDb" id="39947-A0A0P0WTT0"/>
<dbReference type="Proteomes" id="UP000059680">
    <property type="component" value="Chromosome 6"/>
</dbReference>
<dbReference type="Gramene" id="Os06t0188950-00">
    <property type="protein sequence ID" value="Os06t0188950-00"/>
    <property type="gene ID" value="Os06g0188950"/>
</dbReference>
<evidence type="ECO:0000313" key="1">
    <source>
        <dbReference type="EMBL" id="BAS96549.1"/>
    </source>
</evidence>
<dbReference type="PROSITE" id="PS51257">
    <property type="entry name" value="PROKAR_LIPOPROTEIN"/>
    <property type="match status" value="1"/>
</dbReference>
<protein>
    <submittedName>
        <fullName evidence="1">Os06g0188950 protein</fullName>
    </submittedName>
</protein>
<reference evidence="2" key="1">
    <citation type="journal article" date="2005" name="Nature">
        <title>The map-based sequence of the rice genome.</title>
        <authorList>
            <consortium name="International rice genome sequencing project (IRGSP)"/>
            <person name="Matsumoto T."/>
            <person name="Wu J."/>
            <person name="Kanamori H."/>
            <person name="Katayose Y."/>
            <person name="Fujisawa M."/>
            <person name="Namiki N."/>
            <person name="Mizuno H."/>
            <person name="Yamamoto K."/>
            <person name="Antonio B.A."/>
            <person name="Baba T."/>
            <person name="Sakata K."/>
            <person name="Nagamura Y."/>
            <person name="Aoki H."/>
            <person name="Arikawa K."/>
            <person name="Arita K."/>
            <person name="Bito T."/>
            <person name="Chiden Y."/>
            <person name="Fujitsuka N."/>
            <person name="Fukunaka R."/>
            <person name="Hamada M."/>
            <person name="Harada C."/>
            <person name="Hayashi A."/>
            <person name="Hijishita S."/>
            <person name="Honda M."/>
            <person name="Hosokawa S."/>
            <person name="Ichikawa Y."/>
            <person name="Idonuma A."/>
            <person name="Iijima M."/>
            <person name="Ikeda M."/>
            <person name="Ikeno M."/>
            <person name="Ito K."/>
            <person name="Ito S."/>
            <person name="Ito T."/>
            <person name="Ito Y."/>
            <person name="Ito Y."/>
            <person name="Iwabuchi A."/>
            <person name="Kamiya K."/>
            <person name="Karasawa W."/>
            <person name="Kurita K."/>
            <person name="Katagiri S."/>
            <person name="Kikuta A."/>
            <person name="Kobayashi H."/>
            <person name="Kobayashi N."/>
            <person name="Machita K."/>
            <person name="Maehara T."/>
            <person name="Masukawa M."/>
            <person name="Mizubayashi T."/>
            <person name="Mukai Y."/>
            <person name="Nagasaki H."/>
            <person name="Nagata Y."/>
            <person name="Naito S."/>
            <person name="Nakashima M."/>
            <person name="Nakama Y."/>
            <person name="Nakamichi Y."/>
            <person name="Nakamura M."/>
            <person name="Meguro A."/>
            <person name="Negishi M."/>
            <person name="Ohta I."/>
            <person name="Ohta T."/>
            <person name="Okamoto M."/>
            <person name="Ono N."/>
            <person name="Saji S."/>
            <person name="Sakaguchi M."/>
            <person name="Sakai K."/>
            <person name="Shibata M."/>
            <person name="Shimokawa T."/>
            <person name="Song J."/>
            <person name="Takazaki Y."/>
            <person name="Terasawa K."/>
            <person name="Tsugane M."/>
            <person name="Tsuji K."/>
            <person name="Ueda S."/>
            <person name="Waki K."/>
            <person name="Yamagata H."/>
            <person name="Yamamoto M."/>
            <person name="Yamamoto S."/>
            <person name="Yamane H."/>
            <person name="Yoshiki S."/>
            <person name="Yoshihara R."/>
            <person name="Yukawa K."/>
            <person name="Zhong H."/>
            <person name="Yano M."/>
            <person name="Yuan Q."/>
            <person name="Ouyang S."/>
            <person name="Liu J."/>
            <person name="Jones K.M."/>
            <person name="Gansberger K."/>
            <person name="Moffat K."/>
            <person name="Hill J."/>
            <person name="Bera J."/>
            <person name="Fadrosh D."/>
            <person name="Jin S."/>
            <person name="Johri S."/>
            <person name="Kim M."/>
            <person name="Overton L."/>
            <person name="Reardon M."/>
            <person name="Tsitrin T."/>
            <person name="Vuong H."/>
            <person name="Weaver B."/>
            <person name="Ciecko A."/>
            <person name="Tallon L."/>
            <person name="Jackson J."/>
            <person name="Pai G."/>
            <person name="Aken S.V."/>
            <person name="Utterback T."/>
            <person name="Reidmuller S."/>
            <person name="Feldblyum T."/>
            <person name="Hsiao J."/>
            <person name="Zismann V."/>
            <person name="Iobst S."/>
            <person name="de Vazeille A.R."/>
            <person name="Buell C.R."/>
            <person name="Ying K."/>
            <person name="Li Y."/>
            <person name="Lu T."/>
            <person name="Huang Y."/>
            <person name="Zhao Q."/>
            <person name="Feng Q."/>
            <person name="Zhang L."/>
            <person name="Zhu J."/>
            <person name="Weng Q."/>
            <person name="Mu J."/>
            <person name="Lu Y."/>
            <person name="Fan D."/>
            <person name="Liu Y."/>
            <person name="Guan J."/>
            <person name="Zhang Y."/>
            <person name="Yu S."/>
            <person name="Liu X."/>
            <person name="Zhang Y."/>
            <person name="Hong G."/>
            <person name="Han B."/>
            <person name="Choisne N."/>
            <person name="Demange N."/>
            <person name="Orjeda G."/>
            <person name="Samain S."/>
            <person name="Cattolico L."/>
            <person name="Pelletier E."/>
            <person name="Couloux A."/>
            <person name="Segurens B."/>
            <person name="Wincker P."/>
            <person name="D'Hont A."/>
            <person name="Scarpelli C."/>
            <person name="Weissenbach J."/>
            <person name="Salanoubat M."/>
            <person name="Quetier F."/>
            <person name="Yu Y."/>
            <person name="Kim H.R."/>
            <person name="Rambo T."/>
            <person name="Currie J."/>
            <person name="Collura K."/>
            <person name="Luo M."/>
            <person name="Yang T."/>
            <person name="Ammiraju J.S.S."/>
            <person name="Engler F."/>
            <person name="Soderlund C."/>
            <person name="Wing R.A."/>
            <person name="Palmer L.E."/>
            <person name="de la Bastide M."/>
            <person name="Spiegel L."/>
            <person name="Nascimento L."/>
            <person name="Zutavern T."/>
            <person name="O'Shaughnessy A."/>
            <person name="Dike S."/>
            <person name="Dedhia N."/>
            <person name="Preston R."/>
            <person name="Balija V."/>
            <person name="McCombie W.R."/>
            <person name="Chow T."/>
            <person name="Chen H."/>
            <person name="Chung M."/>
            <person name="Chen C."/>
            <person name="Shaw J."/>
            <person name="Wu H."/>
            <person name="Hsiao K."/>
            <person name="Chao Y."/>
            <person name="Chu M."/>
            <person name="Cheng C."/>
            <person name="Hour A."/>
            <person name="Lee P."/>
            <person name="Lin S."/>
            <person name="Lin Y."/>
            <person name="Liou J."/>
            <person name="Liu S."/>
            <person name="Hsing Y."/>
            <person name="Raghuvanshi S."/>
            <person name="Mohanty A."/>
            <person name="Bharti A.K."/>
            <person name="Gaur A."/>
            <person name="Gupta V."/>
            <person name="Kumar D."/>
            <person name="Ravi V."/>
            <person name="Vij S."/>
            <person name="Kapur A."/>
            <person name="Khurana P."/>
            <person name="Khurana P."/>
            <person name="Khurana J.P."/>
            <person name="Tyagi A.K."/>
            <person name="Gaikwad K."/>
            <person name="Singh A."/>
            <person name="Dalal V."/>
            <person name="Srivastava S."/>
            <person name="Dixit A."/>
            <person name="Pal A.K."/>
            <person name="Ghazi I.A."/>
            <person name="Yadav M."/>
            <person name="Pandit A."/>
            <person name="Bhargava A."/>
            <person name="Sureshbabu K."/>
            <person name="Batra K."/>
            <person name="Sharma T.R."/>
            <person name="Mohapatra T."/>
            <person name="Singh N.K."/>
            <person name="Messing J."/>
            <person name="Nelson A.B."/>
            <person name="Fuks G."/>
            <person name="Kavchok S."/>
            <person name="Keizer G."/>
            <person name="Linton E."/>
            <person name="Llaca V."/>
            <person name="Song R."/>
            <person name="Tanyolac B."/>
            <person name="Young S."/>
            <person name="Ho-Il K."/>
            <person name="Hahn J.H."/>
            <person name="Sangsakoo G."/>
            <person name="Vanavichit A."/>
            <person name="de Mattos Luiz.A.T."/>
            <person name="Zimmer P.D."/>
            <person name="Malone G."/>
            <person name="Dellagostin O."/>
            <person name="de Oliveira A.C."/>
            <person name="Bevan M."/>
            <person name="Bancroft I."/>
            <person name="Minx P."/>
            <person name="Cordum H."/>
            <person name="Wilson R."/>
            <person name="Cheng Z."/>
            <person name="Jin W."/>
            <person name="Jiang J."/>
            <person name="Leong S.A."/>
            <person name="Iwama H."/>
            <person name="Gojobori T."/>
            <person name="Itoh T."/>
            <person name="Niimura Y."/>
            <person name="Fujii Y."/>
            <person name="Habara T."/>
            <person name="Sakai H."/>
            <person name="Sato Y."/>
            <person name="Wilson G."/>
            <person name="Kumar K."/>
            <person name="McCouch S."/>
            <person name="Juretic N."/>
            <person name="Hoen D."/>
            <person name="Wright S."/>
            <person name="Bruskiewich R."/>
            <person name="Bureau T."/>
            <person name="Miyao A."/>
            <person name="Hirochika H."/>
            <person name="Nishikawa T."/>
            <person name="Kadowaki K."/>
            <person name="Sugiura M."/>
            <person name="Burr B."/>
            <person name="Sasaki T."/>
        </authorList>
    </citation>
    <scope>NUCLEOTIDE SEQUENCE [LARGE SCALE GENOMIC DNA]</scope>
    <source>
        <strain evidence="2">cv. Nipponbare</strain>
    </source>
</reference>
<dbReference type="InParanoid" id="A0A0P0WTT0"/>
<sequence>MENLERNFCALVSLVCACFTNICLYSG</sequence>
<dbReference type="AlphaFoldDB" id="A0A0P0WTT0"/>
<name>A0A0P0WTT0_ORYSJ</name>
<keyword evidence="2" id="KW-1185">Reference proteome</keyword>
<dbReference type="EMBL" id="AP014962">
    <property type="protein sequence ID" value="BAS96549.1"/>
    <property type="molecule type" value="Genomic_DNA"/>
</dbReference>
<gene>
    <name evidence="1" type="ordered locus">Os06g0188950</name>
    <name evidence="1" type="ORF">OSNPB_060188950</name>
</gene>
<reference evidence="1 2" key="2">
    <citation type="journal article" date="2013" name="Plant Cell Physiol.">
        <title>Rice Annotation Project Database (RAP-DB): an integrative and interactive database for rice genomics.</title>
        <authorList>
            <person name="Sakai H."/>
            <person name="Lee S.S."/>
            <person name="Tanaka T."/>
            <person name="Numa H."/>
            <person name="Kim J."/>
            <person name="Kawahara Y."/>
            <person name="Wakimoto H."/>
            <person name="Yang C.C."/>
            <person name="Iwamoto M."/>
            <person name="Abe T."/>
            <person name="Yamada Y."/>
            <person name="Muto A."/>
            <person name="Inokuchi H."/>
            <person name="Ikemura T."/>
            <person name="Matsumoto T."/>
            <person name="Sasaki T."/>
            <person name="Itoh T."/>
        </authorList>
    </citation>
    <scope>NUCLEOTIDE SEQUENCE [LARGE SCALE GENOMIC DNA]</scope>
    <source>
        <strain evidence="2">cv. Nipponbare</strain>
    </source>
</reference>
<organism evidence="1 2">
    <name type="scientific">Oryza sativa subsp. japonica</name>
    <name type="common">Rice</name>
    <dbReference type="NCBI Taxonomy" id="39947"/>
    <lineage>
        <taxon>Eukaryota</taxon>
        <taxon>Viridiplantae</taxon>
        <taxon>Streptophyta</taxon>
        <taxon>Embryophyta</taxon>
        <taxon>Tracheophyta</taxon>
        <taxon>Spermatophyta</taxon>
        <taxon>Magnoliopsida</taxon>
        <taxon>Liliopsida</taxon>
        <taxon>Poales</taxon>
        <taxon>Poaceae</taxon>
        <taxon>BOP clade</taxon>
        <taxon>Oryzoideae</taxon>
        <taxon>Oryzeae</taxon>
        <taxon>Oryzinae</taxon>
        <taxon>Oryza</taxon>
        <taxon>Oryza sativa</taxon>
    </lineage>
</organism>
<accession>A0A0P0WTT0</accession>